<keyword evidence="1" id="KW-0547">Nucleotide-binding</keyword>
<dbReference type="GO" id="GO:0004016">
    <property type="term" value="F:adenylate cyclase activity"/>
    <property type="evidence" value="ECO:0007669"/>
    <property type="project" value="TreeGrafter"/>
</dbReference>
<gene>
    <name evidence="4" type="ORF">SAMN04489835_3488</name>
</gene>
<dbReference type="InterPro" id="IPR016032">
    <property type="entry name" value="Sig_transdc_resp-reg_C-effctor"/>
</dbReference>
<evidence type="ECO:0000256" key="2">
    <source>
        <dbReference type="ARBA" id="ARBA00022840"/>
    </source>
</evidence>
<dbReference type="InterPro" id="IPR011990">
    <property type="entry name" value="TPR-like_helical_dom_sf"/>
</dbReference>
<dbReference type="STRING" id="370526.SAMN04489835_3488"/>
<evidence type="ECO:0000313" key="5">
    <source>
        <dbReference type="Proteomes" id="UP000182915"/>
    </source>
</evidence>
<dbReference type="Pfam" id="PF00196">
    <property type="entry name" value="GerE"/>
    <property type="match status" value="1"/>
</dbReference>
<proteinExistence type="predicted"/>
<dbReference type="Gene3D" id="1.10.10.10">
    <property type="entry name" value="Winged helix-like DNA-binding domain superfamily/Winged helix DNA-binding domain"/>
    <property type="match status" value="1"/>
</dbReference>
<dbReference type="SUPFAM" id="SSF48452">
    <property type="entry name" value="TPR-like"/>
    <property type="match status" value="1"/>
</dbReference>
<accession>A0A1H6KE41</accession>
<protein>
    <submittedName>
        <fullName evidence="4">Regulatory protein, luxR family</fullName>
    </submittedName>
</protein>
<sequence>MTPLVPDAYYRRMLLGREPEQQRIAELVAGARLGQSGVLVLHGEAGIGKTALLDDTASRAGDMAVLRAAGTDAESALAFSGLHQLLRPALHLLDRLPAPQADALAVALMLRAGATPERFAVGAATLSLLSRHAEDRPLLILVDDAHLLDPPSADALRFVARRLLADPVAIVISTRPEAEARFTDLPTVHLGGLTLAATSALLSQSVAIPATAEDAAHLHRVTLGSPLAIVELAGELDRIRDTPDELPMPVTETVAAVFGRRVTALDDATRLALLLAVVADGDLGLASRAASATGASIASIAAAESAGLLKVSAGRAEFRHPLVRSAIYRGADPQSRREVHRAVAQALPAAAQARRVWHLSEAAIGADDDVADQLAAVAETYCARGAYGVAVRALVRSAELTNDDALRCGRLVAAAEAAWFSGQSARAGDLLVDAETITDDARRLTDIAALRGTIALRTGSLRDARDLLVDAARRAESVDPQVAVALLGDAVTACFCLCDTASGLVAADRIEALLPSCTAASTQVRGELSIGIARILAGEDGLGWLRSAVTTLSETPSVLDDPRRPDWPILGTLFLRESAVGRDLVTRVVQDRRDRIALGSLPNLLFHVARDEATTDKWQSALADYGESAALARETGQTTDLAAALAGLAWLQARMGRADECLANAAEAQALAKRNHMALAEIWAQYALGDLALATGDAAAACRHYEELSMMLSDIGFRDVDVSPAPELVEACVRSGREDTAEAIARDYLRRAEEKCQPWALARAHRAMALVNPTSVVRARHLDEALRLHDLNPDTFEAARTRLVFGSSLRRAKQRVAARPHLRRALEDFQRLGARPWAELAATELDATGERARRSADGYSAHLTPQELRIAQMLGDGATTKEAAAALFLSPKTVEYHLRHVYQKLGIRSRDELRTVIATQPR</sequence>
<keyword evidence="2" id="KW-0067">ATP-binding</keyword>
<dbReference type="CDD" id="cd06170">
    <property type="entry name" value="LuxR_C_like"/>
    <property type="match status" value="1"/>
</dbReference>
<dbReference type="SUPFAM" id="SSF46894">
    <property type="entry name" value="C-terminal effector domain of the bipartite response regulators"/>
    <property type="match status" value="1"/>
</dbReference>
<dbReference type="InterPro" id="IPR041664">
    <property type="entry name" value="AAA_16"/>
</dbReference>
<keyword evidence="5" id="KW-1185">Reference proteome</keyword>
<feature type="domain" description="HTH luxR-type" evidence="3">
    <location>
        <begin position="856"/>
        <end position="921"/>
    </location>
</feature>
<dbReference type="PRINTS" id="PR00038">
    <property type="entry name" value="HTHLUXR"/>
</dbReference>
<reference evidence="5" key="1">
    <citation type="submission" date="2016-10" db="EMBL/GenBank/DDBJ databases">
        <authorList>
            <person name="Varghese N."/>
            <person name="Submissions S."/>
        </authorList>
    </citation>
    <scope>NUCLEOTIDE SEQUENCE [LARGE SCALE GENOMIC DNA]</scope>
    <source>
        <strain evidence="5">DSM 45405</strain>
    </source>
</reference>
<dbReference type="InterPro" id="IPR036388">
    <property type="entry name" value="WH-like_DNA-bd_sf"/>
</dbReference>
<dbReference type="PROSITE" id="PS50043">
    <property type="entry name" value="HTH_LUXR_2"/>
    <property type="match status" value="1"/>
</dbReference>
<evidence type="ECO:0000259" key="3">
    <source>
        <dbReference type="PROSITE" id="PS50043"/>
    </source>
</evidence>
<dbReference type="GO" id="GO:0003677">
    <property type="term" value="F:DNA binding"/>
    <property type="evidence" value="ECO:0007669"/>
    <property type="project" value="InterPro"/>
</dbReference>
<dbReference type="InterPro" id="IPR027417">
    <property type="entry name" value="P-loop_NTPase"/>
</dbReference>
<dbReference type="PANTHER" id="PTHR16305:SF35">
    <property type="entry name" value="TRANSCRIPTIONAL ACTIVATOR DOMAIN"/>
    <property type="match status" value="1"/>
</dbReference>
<dbReference type="AlphaFoldDB" id="A0A1H6KE41"/>
<evidence type="ECO:0000256" key="1">
    <source>
        <dbReference type="ARBA" id="ARBA00022741"/>
    </source>
</evidence>
<dbReference type="InterPro" id="IPR000792">
    <property type="entry name" value="Tscrpt_reg_LuxR_C"/>
</dbReference>
<evidence type="ECO:0000313" key="4">
    <source>
        <dbReference type="EMBL" id="SEH73806.1"/>
    </source>
</evidence>
<dbReference type="GO" id="GO:0005737">
    <property type="term" value="C:cytoplasm"/>
    <property type="evidence" value="ECO:0007669"/>
    <property type="project" value="TreeGrafter"/>
</dbReference>
<organism evidence="4 5">
    <name type="scientific">Mycolicibacterium rutilum</name>
    <name type="common">Mycobacterium rutilum</name>
    <dbReference type="NCBI Taxonomy" id="370526"/>
    <lineage>
        <taxon>Bacteria</taxon>
        <taxon>Bacillati</taxon>
        <taxon>Actinomycetota</taxon>
        <taxon>Actinomycetes</taxon>
        <taxon>Mycobacteriales</taxon>
        <taxon>Mycobacteriaceae</taxon>
        <taxon>Mycolicibacterium</taxon>
    </lineage>
</organism>
<dbReference type="GO" id="GO:0005524">
    <property type="term" value="F:ATP binding"/>
    <property type="evidence" value="ECO:0007669"/>
    <property type="project" value="UniProtKB-KW"/>
</dbReference>
<dbReference type="Proteomes" id="UP000182915">
    <property type="component" value="Chromosome I"/>
</dbReference>
<name>A0A1H6KE41_MYCRU</name>
<dbReference type="InterPro" id="IPR003593">
    <property type="entry name" value="AAA+_ATPase"/>
</dbReference>
<dbReference type="Pfam" id="PF13191">
    <property type="entry name" value="AAA_16"/>
    <property type="match status" value="1"/>
</dbReference>
<dbReference type="SMART" id="SM00382">
    <property type="entry name" value="AAA"/>
    <property type="match status" value="1"/>
</dbReference>
<dbReference type="PANTHER" id="PTHR16305">
    <property type="entry name" value="TESTICULAR SOLUBLE ADENYLYL CYCLASE"/>
    <property type="match status" value="1"/>
</dbReference>
<dbReference type="SMART" id="SM00421">
    <property type="entry name" value="HTH_LUXR"/>
    <property type="match status" value="1"/>
</dbReference>
<dbReference type="GO" id="GO:0006355">
    <property type="term" value="P:regulation of DNA-templated transcription"/>
    <property type="evidence" value="ECO:0007669"/>
    <property type="project" value="InterPro"/>
</dbReference>
<dbReference type="Gene3D" id="1.25.40.10">
    <property type="entry name" value="Tetratricopeptide repeat domain"/>
    <property type="match status" value="1"/>
</dbReference>
<dbReference type="EMBL" id="LT629971">
    <property type="protein sequence ID" value="SEH73806.1"/>
    <property type="molecule type" value="Genomic_DNA"/>
</dbReference>
<dbReference type="SUPFAM" id="SSF52540">
    <property type="entry name" value="P-loop containing nucleoside triphosphate hydrolases"/>
    <property type="match status" value="1"/>
</dbReference>